<keyword evidence="2" id="KW-0732">Signal</keyword>
<organism evidence="5 6">
    <name type="scientific">Rhynchophorus ferrugineus</name>
    <name type="common">Red palm weevil</name>
    <name type="synonym">Curculio ferrugineus</name>
    <dbReference type="NCBI Taxonomy" id="354439"/>
    <lineage>
        <taxon>Eukaryota</taxon>
        <taxon>Metazoa</taxon>
        <taxon>Ecdysozoa</taxon>
        <taxon>Arthropoda</taxon>
        <taxon>Hexapoda</taxon>
        <taxon>Insecta</taxon>
        <taxon>Pterygota</taxon>
        <taxon>Neoptera</taxon>
        <taxon>Endopterygota</taxon>
        <taxon>Coleoptera</taxon>
        <taxon>Polyphaga</taxon>
        <taxon>Cucujiformia</taxon>
        <taxon>Curculionidae</taxon>
        <taxon>Dryophthorinae</taxon>
        <taxon>Rhynchophorus</taxon>
    </lineage>
</organism>
<comment type="caution">
    <text evidence="5">The sequence shown here is derived from an EMBL/GenBank/DDBJ whole genome shotgun (WGS) entry which is preliminary data.</text>
</comment>
<evidence type="ECO:0000313" key="6">
    <source>
        <dbReference type="Proteomes" id="UP000625711"/>
    </source>
</evidence>
<dbReference type="Pfam" id="PF00135">
    <property type="entry name" value="COesterase"/>
    <property type="match status" value="1"/>
</dbReference>
<dbReference type="EMBL" id="JAACXV010000004">
    <property type="protein sequence ID" value="KAF7287547.1"/>
    <property type="molecule type" value="Genomic_DNA"/>
</dbReference>
<evidence type="ECO:0000256" key="2">
    <source>
        <dbReference type="ARBA" id="ARBA00022729"/>
    </source>
</evidence>
<dbReference type="SUPFAM" id="SSF53474">
    <property type="entry name" value="alpha/beta-Hydrolases"/>
    <property type="match status" value="1"/>
</dbReference>
<dbReference type="OrthoDB" id="3200163at2759"/>
<dbReference type="PANTHER" id="PTHR43903">
    <property type="entry name" value="NEUROLIGIN"/>
    <property type="match status" value="1"/>
</dbReference>
<dbReference type="PROSITE" id="PS00941">
    <property type="entry name" value="CARBOXYLESTERASE_B_2"/>
    <property type="match status" value="1"/>
</dbReference>
<keyword evidence="3" id="KW-0325">Glycoprotein</keyword>
<dbReference type="AlphaFoldDB" id="A0A834J3F2"/>
<dbReference type="Gene3D" id="3.40.50.1820">
    <property type="entry name" value="alpha/beta hydrolase"/>
    <property type="match status" value="1"/>
</dbReference>
<gene>
    <name evidence="5" type="ORF">GWI33_005911</name>
</gene>
<proteinExistence type="inferred from homology"/>
<dbReference type="InterPro" id="IPR002018">
    <property type="entry name" value="CarbesteraseB"/>
</dbReference>
<protein>
    <recommendedName>
        <fullName evidence="4">Carboxylesterase type B domain-containing protein</fullName>
    </recommendedName>
</protein>
<keyword evidence="6" id="KW-1185">Reference proteome</keyword>
<comment type="similarity">
    <text evidence="1">Belongs to the type-B carboxylesterase/lipase family.</text>
</comment>
<reference evidence="5" key="1">
    <citation type="submission" date="2020-08" db="EMBL/GenBank/DDBJ databases">
        <title>Genome sequencing and assembly of the red palm weevil Rhynchophorus ferrugineus.</title>
        <authorList>
            <person name="Dias G.B."/>
            <person name="Bergman C.M."/>
            <person name="Manee M."/>
        </authorList>
    </citation>
    <scope>NUCLEOTIDE SEQUENCE</scope>
    <source>
        <strain evidence="5">AA-2017</strain>
        <tissue evidence="5">Whole larva</tissue>
    </source>
</reference>
<evidence type="ECO:0000313" key="5">
    <source>
        <dbReference type="EMBL" id="KAF7287547.1"/>
    </source>
</evidence>
<dbReference type="InterPro" id="IPR051093">
    <property type="entry name" value="Neuroligin/BSAL"/>
</dbReference>
<sequence>MCYITKSMTIIITLYSVSMGDPNIQFPRNIQNYNDFRMPMREIILKKQGRVQGMVIRPGNELPLVEVYRGIPYAAPPVGHLRFMPPSSTLYTWPDVKQASVFGPVCPQKFPNESTMTEERKAYFSDLKTFLTNESEDCLYLNIYAPYQGECHHPIFLRSTPLGYTVPIFICVMDNSGHDYGNEMGTGDVNPEASVIFFRTQKDEDVREKRRGTFGKLRYYDANTVGMVNVINFSGIQ</sequence>
<evidence type="ECO:0000259" key="4">
    <source>
        <dbReference type="Pfam" id="PF00135"/>
    </source>
</evidence>
<name>A0A834J3F2_RHYFE</name>
<evidence type="ECO:0000256" key="3">
    <source>
        <dbReference type="ARBA" id="ARBA00023180"/>
    </source>
</evidence>
<feature type="domain" description="Carboxylesterase type B" evidence="4">
    <location>
        <begin position="45"/>
        <end position="149"/>
    </location>
</feature>
<dbReference type="InterPro" id="IPR019819">
    <property type="entry name" value="Carboxylesterase_B_CS"/>
</dbReference>
<dbReference type="Proteomes" id="UP000625711">
    <property type="component" value="Unassembled WGS sequence"/>
</dbReference>
<evidence type="ECO:0000256" key="1">
    <source>
        <dbReference type="ARBA" id="ARBA00005964"/>
    </source>
</evidence>
<dbReference type="InterPro" id="IPR029058">
    <property type="entry name" value="AB_hydrolase_fold"/>
</dbReference>
<accession>A0A834J3F2</accession>